<accession>A6HDQ7</accession>
<dbReference type="EMBL" id="CH473948">
    <property type="protein sequence ID" value="EDM04162.1"/>
    <property type="molecule type" value="Genomic_DNA"/>
</dbReference>
<reference evidence="1 2" key="1">
    <citation type="submission" date="2005-07" db="EMBL/GenBank/DDBJ databases">
        <authorList>
            <person name="Mural R.J."/>
            <person name="Li P.W."/>
            <person name="Adams M.D."/>
            <person name="Amanatides P.G."/>
            <person name="Baden-Tillson H."/>
            <person name="Barnstead M."/>
            <person name="Chin S.H."/>
            <person name="Dew I."/>
            <person name="Evans C.A."/>
            <person name="Ferriera S."/>
            <person name="Flanigan M."/>
            <person name="Fosler C."/>
            <person name="Glodek A."/>
            <person name="Gu Z."/>
            <person name="Holt R.A."/>
            <person name="Jennings D."/>
            <person name="Kraft C.L."/>
            <person name="Lu F."/>
            <person name="Nguyen T."/>
            <person name="Nusskern D.R."/>
            <person name="Pfannkoch C.M."/>
            <person name="Sitter C."/>
            <person name="Sutton G.G."/>
            <person name="Venter J.C."/>
            <person name="Wang Z."/>
            <person name="Woodage T."/>
            <person name="Zheng X.H."/>
            <person name="Zhong F."/>
        </authorList>
    </citation>
    <scope>NUCLEOTIDE SEQUENCE [LARGE SCALE GENOMIC DNA]</scope>
    <source>
        <strain>BN</strain>
        <strain evidence="2">Sprague-Dawley</strain>
    </source>
</reference>
<name>A6HDQ7_RAT</name>
<dbReference type="Proteomes" id="UP000234681">
    <property type="component" value="Chromosome 10"/>
</dbReference>
<protein>
    <submittedName>
        <fullName evidence="1">RCG34096</fullName>
    </submittedName>
</protein>
<gene>
    <name evidence="1" type="ORF">rCG_34096</name>
</gene>
<sequence>MRGPASPASQSQALFLVTPPPPGVRQWRCPGNPYALRLYQGSPRMKAWTFLADWAHGFVSSLIPSLLGSFRPCQVWEHLGPYHRSH</sequence>
<proteinExistence type="predicted"/>
<dbReference type="AlphaFoldDB" id="A6HDQ7"/>
<organism evidence="1 2">
    <name type="scientific">Rattus norvegicus</name>
    <name type="common">Rat</name>
    <dbReference type="NCBI Taxonomy" id="10116"/>
    <lineage>
        <taxon>Eukaryota</taxon>
        <taxon>Metazoa</taxon>
        <taxon>Chordata</taxon>
        <taxon>Craniata</taxon>
        <taxon>Vertebrata</taxon>
        <taxon>Euteleostomi</taxon>
        <taxon>Mammalia</taxon>
        <taxon>Eutheria</taxon>
        <taxon>Euarchontoglires</taxon>
        <taxon>Glires</taxon>
        <taxon>Rodentia</taxon>
        <taxon>Myomorpha</taxon>
        <taxon>Muroidea</taxon>
        <taxon>Muridae</taxon>
        <taxon>Murinae</taxon>
        <taxon>Rattus</taxon>
    </lineage>
</organism>
<evidence type="ECO:0000313" key="1">
    <source>
        <dbReference type="EMBL" id="EDM04162.1"/>
    </source>
</evidence>
<evidence type="ECO:0000313" key="2">
    <source>
        <dbReference type="Proteomes" id="UP000234681"/>
    </source>
</evidence>